<dbReference type="EMBL" id="SUMD01000008">
    <property type="protein sequence ID" value="TJZ76523.1"/>
    <property type="molecule type" value="Genomic_DNA"/>
</dbReference>
<feature type="region of interest" description="Disordered" evidence="1">
    <location>
        <begin position="1"/>
        <end position="20"/>
    </location>
</feature>
<evidence type="ECO:0000256" key="1">
    <source>
        <dbReference type="SAM" id="MobiDB-lite"/>
    </source>
</evidence>
<proteinExistence type="predicted"/>
<dbReference type="Proteomes" id="UP000305109">
    <property type="component" value="Unassembled WGS sequence"/>
</dbReference>
<evidence type="ECO:0000313" key="2">
    <source>
        <dbReference type="EMBL" id="TJZ76523.1"/>
    </source>
</evidence>
<protein>
    <submittedName>
        <fullName evidence="2">Uncharacterized protein</fullName>
    </submittedName>
</protein>
<evidence type="ECO:0000313" key="3">
    <source>
        <dbReference type="Proteomes" id="UP000305109"/>
    </source>
</evidence>
<comment type="caution">
    <text evidence="2">The sequence shown here is derived from an EMBL/GenBank/DDBJ whole genome shotgun (WGS) entry which is preliminary data.</text>
</comment>
<accession>A0ABY2RH87</accession>
<sequence length="64" mass="7146">MSDPLQVDPADLDAFPSTVHDLTDQNESARDFRGEWLSLSSTSGRLFFAVTQAFQKKRCRLGAN</sequence>
<name>A0ABY2RH87_9NOCA</name>
<organism evidence="2 3">
    <name type="scientific">Rhodococcus oryzae</name>
    <dbReference type="NCBI Taxonomy" id="2571143"/>
    <lineage>
        <taxon>Bacteria</taxon>
        <taxon>Bacillati</taxon>
        <taxon>Actinomycetota</taxon>
        <taxon>Actinomycetes</taxon>
        <taxon>Mycobacteriales</taxon>
        <taxon>Nocardiaceae</taxon>
        <taxon>Rhodococcus</taxon>
    </lineage>
</organism>
<reference evidence="2 3" key="1">
    <citation type="submission" date="2019-04" db="EMBL/GenBank/DDBJ databases">
        <title>Rhodococcus oryzae sp. nov., a novel actinomycete isolated from rhizosphere soil of rice (Oryza sativa L.).</title>
        <authorList>
            <person name="Li C."/>
        </authorList>
    </citation>
    <scope>NUCLEOTIDE SEQUENCE [LARGE SCALE GENOMIC DNA]</scope>
    <source>
        <strain evidence="2 3">NEAU-CX67</strain>
    </source>
</reference>
<dbReference type="RefSeq" id="WP_136910983.1">
    <property type="nucleotide sequence ID" value="NZ_SUMD01000008.1"/>
</dbReference>
<keyword evidence="3" id="KW-1185">Reference proteome</keyword>
<gene>
    <name evidence="2" type="ORF">FCG67_17635</name>
</gene>